<keyword evidence="4" id="KW-1185">Reference proteome</keyword>
<organism evidence="3 4">
    <name type="scientific">Methylobacterium tardum</name>
    <dbReference type="NCBI Taxonomy" id="374432"/>
    <lineage>
        <taxon>Bacteria</taxon>
        <taxon>Pseudomonadati</taxon>
        <taxon>Pseudomonadota</taxon>
        <taxon>Alphaproteobacteria</taxon>
        <taxon>Hyphomicrobiales</taxon>
        <taxon>Methylobacteriaceae</taxon>
        <taxon>Methylobacterium</taxon>
    </lineage>
</organism>
<name>A0AA37WRM0_9HYPH</name>
<feature type="coiled-coil region" evidence="1">
    <location>
        <begin position="66"/>
        <end position="100"/>
    </location>
</feature>
<accession>A0AA37WRM0</accession>
<evidence type="ECO:0000256" key="1">
    <source>
        <dbReference type="SAM" id="Coils"/>
    </source>
</evidence>
<evidence type="ECO:0000313" key="4">
    <source>
        <dbReference type="Proteomes" id="UP001157440"/>
    </source>
</evidence>
<comment type="caution">
    <text evidence="3">The sequence shown here is derived from an EMBL/GenBank/DDBJ whole genome shotgun (WGS) entry which is preliminary data.</text>
</comment>
<evidence type="ECO:0000313" key="3">
    <source>
        <dbReference type="EMBL" id="GLS70224.1"/>
    </source>
</evidence>
<gene>
    <name evidence="3" type="ORF">GCM10007890_22370</name>
</gene>
<dbReference type="RefSeq" id="WP_238196444.1">
    <property type="nucleotide sequence ID" value="NZ_BPQZ01000010.1"/>
</dbReference>
<protein>
    <submittedName>
        <fullName evidence="3">Uncharacterized protein</fullName>
    </submittedName>
</protein>
<dbReference type="Proteomes" id="UP001157440">
    <property type="component" value="Unassembled WGS sequence"/>
</dbReference>
<dbReference type="EMBL" id="BSPL01000013">
    <property type="protein sequence ID" value="GLS70224.1"/>
    <property type="molecule type" value="Genomic_DNA"/>
</dbReference>
<keyword evidence="1" id="KW-0175">Coiled coil</keyword>
<proteinExistence type="predicted"/>
<evidence type="ECO:0000256" key="2">
    <source>
        <dbReference type="SAM" id="MobiDB-lite"/>
    </source>
</evidence>
<feature type="region of interest" description="Disordered" evidence="2">
    <location>
        <begin position="28"/>
        <end position="47"/>
    </location>
</feature>
<sequence length="125" mass="14078">MAEAARRYQQAGSSDLVRRLMARPVRLEQQARTRLPLPGRGARPSDEAVEDYADDLLADADAADEIARLETELQVMKAVLRAQRQEVEALRAQRQLLTDSAPTDDVRATRERWAALVDTLLIRAR</sequence>
<reference evidence="4" key="1">
    <citation type="journal article" date="2019" name="Int. J. Syst. Evol. Microbiol.">
        <title>The Global Catalogue of Microorganisms (GCM) 10K type strain sequencing project: providing services to taxonomists for standard genome sequencing and annotation.</title>
        <authorList>
            <consortium name="The Broad Institute Genomics Platform"/>
            <consortium name="The Broad Institute Genome Sequencing Center for Infectious Disease"/>
            <person name="Wu L."/>
            <person name="Ma J."/>
        </authorList>
    </citation>
    <scope>NUCLEOTIDE SEQUENCE [LARGE SCALE GENOMIC DNA]</scope>
    <source>
        <strain evidence="4">NBRC 103632</strain>
    </source>
</reference>
<dbReference type="AlphaFoldDB" id="A0AA37WRM0"/>